<dbReference type="PANTHER" id="PTHR34580">
    <property type="match status" value="1"/>
</dbReference>
<dbReference type="InterPro" id="IPR051534">
    <property type="entry name" value="CBASS_pafABC_assoc_protein"/>
</dbReference>
<dbReference type="OrthoDB" id="506637at2"/>
<evidence type="ECO:0000259" key="1">
    <source>
        <dbReference type="Pfam" id="PF13280"/>
    </source>
</evidence>
<dbReference type="AlphaFoldDB" id="A0A1E5QGY3"/>
<dbReference type="PANTHER" id="PTHR34580:SF3">
    <property type="entry name" value="PROTEIN PAFB"/>
    <property type="match status" value="1"/>
</dbReference>
<dbReference type="Pfam" id="PF25583">
    <property type="entry name" value="WCX"/>
    <property type="match status" value="1"/>
</dbReference>
<dbReference type="InterPro" id="IPR026881">
    <property type="entry name" value="WYL_dom"/>
</dbReference>
<gene>
    <name evidence="3" type="ORF">BH720_17415</name>
</gene>
<dbReference type="InterPro" id="IPR057727">
    <property type="entry name" value="WCX_dom"/>
</dbReference>
<dbReference type="EMBL" id="MJGC01000077">
    <property type="protein sequence ID" value="OEJ73878.1"/>
    <property type="molecule type" value="Genomic_DNA"/>
</dbReference>
<dbReference type="STRING" id="1781255.BH720_17415"/>
<organism evidence="3">
    <name type="scientific">Desertifilum tharense IPPAS B-1220</name>
    <dbReference type="NCBI Taxonomy" id="1781255"/>
    <lineage>
        <taxon>Bacteria</taxon>
        <taxon>Bacillati</taxon>
        <taxon>Cyanobacteriota</taxon>
        <taxon>Cyanophyceae</taxon>
        <taxon>Desertifilales</taxon>
        <taxon>Desertifilaceae</taxon>
        <taxon>Desertifilum</taxon>
    </lineage>
</organism>
<dbReference type="RefSeq" id="WP_069968488.1">
    <property type="nucleotide sequence ID" value="NZ_CM124774.1"/>
</dbReference>
<sequence>MPRKKEALTLSVPPGTKEQLEEIAERFGILWGKSPSPSGLVVAIAQQELHLGREALSLNEQQVKALRRATKLLIDAGQIEEADIINTLLLKQGDLEAPLRQALLQQQHQSVQNWRSQIDELIANRQPFRMQYRNSQGHDLAFTVRYAAVCFYEKRFYLQVWCEETADALADNPDLPEIAHNRCFRFDRIQSLQPISGVWRGEFDTIKVYLHFRNWLANAYEPKEEDIENVVMGEIRQVVRRVVNPFWLIREIFKYGKDCEIVAPDSVRDRFRRELQEMCDRYHLNRNPEQ</sequence>
<feature type="domain" description="WCX" evidence="2">
    <location>
        <begin position="238"/>
        <end position="278"/>
    </location>
</feature>
<proteinExistence type="predicted"/>
<feature type="domain" description="WYL" evidence="1">
    <location>
        <begin position="117"/>
        <end position="193"/>
    </location>
</feature>
<accession>A0A1E5QGY3</accession>
<protein>
    <submittedName>
        <fullName evidence="3">Transcriptional regulator</fullName>
    </submittedName>
</protein>
<comment type="caution">
    <text evidence="3">The sequence shown here is derived from an EMBL/GenBank/DDBJ whole genome shotgun (WGS) entry which is preliminary data.</text>
</comment>
<evidence type="ECO:0000313" key="3">
    <source>
        <dbReference type="EMBL" id="OEJ73878.1"/>
    </source>
</evidence>
<name>A0A1E5QGY3_9CYAN</name>
<evidence type="ECO:0000259" key="2">
    <source>
        <dbReference type="Pfam" id="PF25583"/>
    </source>
</evidence>
<reference evidence="3" key="1">
    <citation type="submission" date="2016-09" db="EMBL/GenBank/DDBJ databases">
        <title>Draft genome of thermotolerant cyanobacterium Desertifilum sp. strain IPPAS B-1220.</title>
        <authorList>
            <person name="Sinetova M.A."/>
            <person name="Bolakhan K."/>
            <person name="Zayadan B.K."/>
            <person name="Mironov K.S."/>
            <person name="Ustinova V."/>
            <person name="Kupriyanova E.V."/>
            <person name="Sidorov R.A."/>
            <person name="Skrypnik A.N."/>
            <person name="Gogoleva N.E."/>
            <person name="Gogolev Y.V."/>
            <person name="Los D.A."/>
        </authorList>
    </citation>
    <scope>NUCLEOTIDE SEQUENCE [LARGE SCALE GENOMIC DNA]</scope>
    <source>
        <strain evidence="3">IPPAS B-1220</strain>
    </source>
</reference>
<dbReference type="Pfam" id="PF13280">
    <property type="entry name" value="WYL"/>
    <property type="match status" value="1"/>
</dbReference>